<dbReference type="InterPro" id="IPR036866">
    <property type="entry name" value="RibonucZ/Hydroxyglut_hydro"/>
</dbReference>
<name>A0AAN9FUX6_HALRR</name>
<evidence type="ECO:0000313" key="8">
    <source>
        <dbReference type="Proteomes" id="UP001381693"/>
    </source>
</evidence>
<dbReference type="Gene3D" id="3.60.15.10">
    <property type="entry name" value="Ribonuclease Z/Hydroxyacylglutathione hydrolase-like"/>
    <property type="match status" value="1"/>
</dbReference>
<dbReference type="AlphaFoldDB" id="A0AAN9FUX6"/>
<accession>A0AAN9FUX6</accession>
<evidence type="ECO:0000256" key="4">
    <source>
        <dbReference type="ARBA" id="ARBA00023204"/>
    </source>
</evidence>
<feature type="domain" description="DNA repair metallo-beta-lactamase" evidence="6">
    <location>
        <begin position="29"/>
        <end position="60"/>
    </location>
</feature>
<reference evidence="7 8" key="1">
    <citation type="submission" date="2023-11" db="EMBL/GenBank/DDBJ databases">
        <title>Halocaridina rubra genome assembly.</title>
        <authorList>
            <person name="Smith C."/>
        </authorList>
    </citation>
    <scope>NUCLEOTIDE SEQUENCE [LARGE SCALE GENOMIC DNA]</scope>
    <source>
        <strain evidence="7">EP-1</strain>
        <tissue evidence="7">Whole</tissue>
    </source>
</reference>
<evidence type="ECO:0000256" key="1">
    <source>
        <dbReference type="ARBA" id="ARBA00004123"/>
    </source>
</evidence>
<sequence>MEKLSFKKSRMETPNLVWTHGEDGQGENGIPYSEHSSYTELERFVKFIRPKKIIPTVNMGSEYSRKEMEKCFKKWTT</sequence>
<keyword evidence="8" id="KW-1185">Reference proteome</keyword>
<comment type="subcellular location">
    <subcellularLocation>
        <location evidence="1">Nucleus</location>
    </subcellularLocation>
</comment>
<organism evidence="7 8">
    <name type="scientific">Halocaridina rubra</name>
    <name type="common">Hawaiian red shrimp</name>
    <dbReference type="NCBI Taxonomy" id="373956"/>
    <lineage>
        <taxon>Eukaryota</taxon>
        <taxon>Metazoa</taxon>
        <taxon>Ecdysozoa</taxon>
        <taxon>Arthropoda</taxon>
        <taxon>Crustacea</taxon>
        <taxon>Multicrustacea</taxon>
        <taxon>Malacostraca</taxon>
        <taxon>Eumalacostraca</taxon>
        <taxon>Eucarida</taxon>
        <taxon>Decapoda</taxon>
        <taxon>Pleocyemata</taxon>
        <taxon>Caridea</taxon>
        <taxon>Atyoidea</taxon>
        <taxon>Atyidae</taxon>
        <taxon>Halocaridina</taxon>
    </lineage>
</organism>
<evidence type="ECO:0000256" key="2">
    <source>
        <dbReference type="ARBA" id="ARBA00010304"/>
    </source>
</evidence>
<proteinExistence type="inferred from homology"/>
<evidence type="ECO:0000259" key="6">
    <source>
        <dbReference type="Pfam" id="PF07522"/>
    </source>
</evidence>
<dbReference type="InterPro" id="IPR011084">
    <property type="entry name" value="DRMBL"/>
</dbReference>
<dbReference type="EMBL" id="JAXCGZ010000031">
    <property type="protein sequence ID" value="KAK7086972.1"/>
    <property type="molecule type" value="Genomic_DNA"/>
</dbReference>
<protein>
    <submittedName>
        <fullName evidence="7">DNA cross-link repair 1A protein</fullName>
    </submittedName>
</protein>
<keyword evidence="3" id="KW-0227">DNA damage</keyword>
<dbReference type="GO" id="GO:0003684">
    <property type="term" value="F:damaged DNA binding"/>
    <property type="evidence" value="ECO:0007669"/>
    <property type="project" value="TreeGrafter"/>
</dbReference>
<evidence type="ECO:0000256" key="5">
    <source>
        <dbReference type="ARBA" id="ARBA00023242"/>
    </source>
</evidence>
<dbReference type="GO" id="GO:0035312">
    <property type="term" value="F:5'-3' DNA exonuclease activity"/>
    <property type="evidence" value="ECO:0007669"/>
    <property type="project" value="TreeGrafter"/>
</dbReference>
<keyword evidence="4" id="KW-0234">DNA repair</keyword>
<comment type="caution">
    <text evidence="7">The sequence shown here is derived from an EMBL/GenBank/DDBJ whole genome shotgun (WGS) entry which is preliminary data.</text>
</comment>
<dbReference type="GO" id="GO:0036297">
    <property type="term" value="P:interstrand cross-link repair"/>
    <property type="evidence" value="ECO:0007669"/>
    <property type="project" value="TreeGrafter"/>
</dbReference>
<dbReference type="GO" id="GO:0005634">
    <property type="term" value="C:nucleus"/>
    <property type="evidence" value="ECO:0007669"/>
    <property type="project" value="UniProtKB-SubCell"/>
</dbReference>
<evidence type="ECO:0000313" key="7">
    <source>
        <dbReference type="EMBL" id="KAK7086972.1"/>
    </source>
</evidence>
<dbReference type="Proteomes" id="UP001381693">
    <property type="component" value="Unassembled WGS sequence"/>
</dbReference>
<comment type="similarity">
    <text evidence="2">Belongs to the DNA repair metallo-beta-lactamase (DRMBL) family.</text>
</comment>
<keyword evidence="5" id="KW-0539">Nucleus</keyword>
<dbReference type="PANTHER" id="PTHR23240:SF6">
    <property type="entry name" value="DNA CROSS-LINK REPAIR 1A PROTEIN"/>
    <property type="match status" value="1"/>
</dbReference>
<dbReference type="GO" id="GO:0006303">
    <property type="term" value="P:double-strand break repair via nonhomologous end joining"/>
    <property type="evidence" value="ECO:0007669"/>
    <property type="project" value="TreeGrafter"/>
</dbReference>
<evidence type="ECO:0000256" key="3">
    <source>
        <dbReference type="ARBA" id="ARBA00022763"/>
    </source>
</evidence>
<gene>
    <name evidence="7" type="primary">DCLRE1A</name>
    <name evidence="7" type="ORF">SK128_009123</name>
</gene>
<dbReference type="Pfam" id="PF07522">
    <property type="entry name" value="DRMBL"/>
    <property type="match status" value="1"/>
</dbReference>
<dbReference type="PANTHER" id="PTHR23240">
    <property type="entry name" value="DNA CROSS-LINK REPAIR PROTEIN PSO2/SNM1-RELATED"/>
    <property type="match status" value="1"/>
</dbReference>